<protein>
    <submittedName>
        <fullName evidence="6">COMPASS component</fullName>
    </submittedName>
</protein>
<feature type="compositionally biased region" description="Polar residues" evidence="4">
    <location>
        <begin position="213"/>
        <end position="228"/>
    </location>
</feature>
<sequence>MPQDRLSASQRKQRAANVVVHSRLKPTALAPAPPEARPHASHQFSDSGHTFALYDDLPLNRRGYKYKPCRRHGNLGANLYSTAELEPYGVRASYFDRAAGVALSEDLQSVTNPSGWLSARANVGMREGCHYFEYDIVRGNEGRAHVRVGIARREAALEAPVGFDGYGYGMRDVGGEKITLSRPRAYMPPEEGGFKTGDTLGILVELPQQSAVQALESSQNNSPNASHVSSKKGSKENSATPDKTNEYLGAVRDQLPIKYKNGLYFEQFEYTPTKQMAHLLNPVTVFGEKAVLHTSDTAHIPTLPGSRIVVYKNGVCMGPMFENLFSFSPSGAAQSSNPSYNHTDDGSLGYYPMMSVFSGGIVRLNAGPDFKYPVPEGARPLCERYDEKIVEEWMWDLVDEVEASYLDSFE</sequence>
<dbReference type="KEGG" id="clus:A9F13_21g00627"/>
<evidence type="ECO:0000256" key="4">
    <source>
        <dbReference type="SAM" id="MobiDB-lite"/>
    </source>
</evidence>
<dbReference type="Gene3D" id="2.60.120.920">
    <property type="match status" value="1"/>
</dbReference>
<dbReference type="SMART" id="SM00449">
    <property type="entry name" value="SPRY"/>
    <property type="match status" value="1"/>
</dbReference>
<gene>
    <name evidence="6" type="ORF">A9F13_21g00627</name>
</gene>
<dbReference type="Proteomes" id="UP000195602">
    <property type="component" value="Unassembled WGS sequence"/>
</dbReference>
<evidence type="ECO:0000256" key="1">
    <source>
        <dbReference type="ARBA" id="ARBA00004123"/>
    </source>
</evidence>
<proteinExistence type="inferred from homology"/>
<evidence type="ECO:0000259" key="5">
    <source>
        <dbReference type="PROSITE" id="PS50188"/>
    </source>
</evidence>
<feature type="region of interest" description="Disordered" evidence="4">
    <location>
        <begin position="213"/>
        <end position="247"/>
    </location>
</feature>
<organism evidence="6 7">
    <name type="scientific">Clavispora lusitaniae</name>
    <name type="common">Candida lusitaniae</name>
    <dbReference type="NCBI Taxonomy" id="36911"/>
    <lineage>
        <taxon>Eukaryota</taxon>
        <taxon>Fungi</taxon>
        <taxon>Dikarya</taxon>
        <taxon>Ascomycota</taxon>
        <taxon>Saccharomycotina</taxon>
        <taxon>Pichiomycetes</taxon>
        <taxon>Metschnikowiaceae</taxon>
        <taxon>Clavispora</taxon>
    </lineage>
</organism>
<comment type="similarity">
    <text evidence="3">Belongs to the cclA family.</text>
</comment>
<dbReference type="CDD" id="cd12872">
    <property type="entry name" value="SPRY_Ash2"/>
    <property type="match status" value="1"/>
</dbReference>
<comment type="caution">
    <text evidence="6">The sequence shown here is derived from an EMBL/GenBank/DDBJ whole genome shotgun (WGS) entry which is preliminary data.</text>
</comment>
<dbReference type="AlphaFoldDB" id="A0AA91SZZ3"/>
<evidence type="ECO:0000256" key="3">
    <source>
        <dbReference type="ARBA" id="ARBA00038149"/>
    </source>
</evidence>
<dbReference type="InterPro" id="IPR037353">
    <property type="entry name" value="ASH2"/>
</dbReference>
<dbReference type="PANTHER" id="PTHR10598:SF0">
    <property type="entry name" value="SET1_ASH2 HISTONE METHYLTRANSFERASE COMPLEX SUBUNIT ASH2"/>
    <property type="match status" value="1"/>
</dbReference>
<dbReference type="InterPro" id="IPR003877">
    <property type="entry name" value="SPRY_dom"/>
</dbReference>
<evidence type="ECO:0000313" key="7">
    <source>
        <dbReference type="Proteomes" id="UP000195602"/>
    </source>
</evidence>
<reference evidence="6 7" key="1">
    <citation type="submission" date="2017-04" db="EMBL/GenBank/DDBJ databases">
        <title>Draft genome of the yeast Clavispora lusitaniae type strain CBS 6936.</title>
        <authorList>
            <person name="Durrens P."/>
            <person name="Klopp C."/>
            <person name="Biteau N."/>
            <person name="Fitton-Ouhabi V."/>
            <person name="Dementhon K."/>
            <person name="Accoceberry I."/>
            <person name="Sherman D.J."/>
            <person name="Noel T."/>
        </authorList>
    </citation>
    <scope>NUCLEOTIDE SEQUENCE [LARGE SCALE GENOMIC DNA]</scope>
    <source>
        <strain evidence="6 7">CBS 6936</strain>
    </source>
</reference>
<dbReference type="EMBL" id="LYUB02000021">
    <property type="protein sequence ID" value="OVF06235.1"/>
    <property type="molecule type" value="Genomic_DNA"/>
</dbReference>
<dbReference type="InterPro" id="IPR013320">
    <property type="entry name" value="ConA-like_dom_sf"/>
</dbReference>
<dbReference type="InterPro" id="IPR043136">
    <property type="entry name" value="B30.2/SPRY_sf"/>
</dbReference>
<dbReference type="InterPro" id="IPR001870">
    <property type="entry name" value="B30.2/SPRY"/>
</dbReference>
<dbReference type="PROSITE" id="PS50188">
    <property type="entry name" value="B302_SPRY"/>
    <property type="match status" value="1"/>
</dbReference>
<feature type="domain" description="B30.2/SPRY" evidence="5">
    <location>
        <begin position="70"/>
        <end position="264"/>
    </location>
</feature>
<evidence type="ECO:0000313" key="6">
    <source>
        <dbReference type="EMBL" id="OVF06235.1"/>
    </source>
</evidence>
<comment type="subcellular location">
    <subcellularLocation>
        <location evidence="1">Nucleus</location>
    </subcellularLocation>
</comment>
<name>A0AA91SZZ3_CLALS</name>
<accession>A0AA91SZZ3</accession>
<evidence type="ECO:0000256" key="2">
    <source>
        <dbReference type="ARBA" id="ARBA00023242"/>
    </source>
</evidence>
<keyword evidence="2" id="KW-0539">Nucleus</keyword>
<dbReference type="SUPFAM" id="SSF49899">
    <property type="entry name" value="Concanavalin A-like lectins/glucanases"/>
    <property type="match status" value="1"/>
</dbReference>
<dbReference type="GO" id="GO:0000976">
    <property type="term" value="F:transcription cis-regulatory region binding"/>
    <property type="evidence" value="ECO:0007669"/>
    <property type="project" value="TreeGrafter"/>
</dbReference>
<dbReference type="PANTHER" id="PTHR10598">
    <property type="entry name" value="SET1/ASH2 HISTONE METHYLTRANSFERASE COMPLEX SUBUNIT ASH2"/>
    <property type="match status" value="1"/>
</dbReference>
<dbReference type="GO" id="GO:0048188">
    <property type="term" value="C:Set1C/COMPASS complex"/>
    <property type="evidence" value="ECO:0007669"/>
    <property type="project" value="InterPro"/>
</dbReference>